<evidence type="ECO:0000256" key="3">
    <source>
        <dbReference type="SAM" id="SignalP"/>
    </source>
</evidence>
<keyword evidence="2" id="KW-1133">Transmembrane helix</keyword>
<dbReference type="InterPro" id="IPR011042">
    <property type="entry name" value="6-blade_b-propeller_TolB-like"/>
</dbReference>
<dbReference type="SUPFAM" id="SSF50969">
    <property type="entry name" value="YVTN repeat-like/Quinoprotein amine dehydrogenase"/>
    <property type="match status" value="1"/>
</dbReference>
<dbReference type="PANTHER" id="PTHR47197">
    <property type="entry name" value="PROTEIN NIRF"/>
    <property type="match status" value="1"/>
</dbReference>
<dbReference type="OrthoDB" id="2082707at2"/>
<reference evidence="4 5" key="1">
    <citation type="journal article" date="2019" name="Microorganisms">
        <title>Systematic Affiliation and Genome Analysis of Subtercola vilae DB165(T) with Particular Emphasis on Cold Adaptation of an Isolate from a High-Altitude Cold Volcano Lake.</title>
        <authorList>
            <person name="Villalobos A.S."/>
            <person name="Wiese J."/>
            <person name="Imhoff J.F."/>
            <person name="Dorador C."/>
            <person name="Keller A."/>
            <person name="Hentschel U."/>
        </authorList>
    </citation>
    <scope>NUCLEOTIDE SEQUENCE [LARGE SCALE GENOMIC DNA]</scope>
    <source>
        <strain evidence="4 5">DB165</strain>
    </source>
</reference>
<dbReference type="InterPro" id="IPR051200">
    <property type="entry name" value="Host-pathogen_enzymatic-act"/>
</dbReference>
<dbReference type="InterPro" id="IPR013783">
    <property type="entry name" value="Ig-like_fold"/>
</dbReference>
<feature type="compositionally biased region" description="Pro residues" evidence="1">
    <location>
        <begin position="425"/>
        <end position="436"/>
    </location>
</feature>
<dbReference type="Gene3D" id="2.120.10.30">
    <property type="entry name" value="TolB, C-terminal domain"/>
    <property type="match status" value="1"/>
</dbReference>
<keyword evidence="3" id="KW-0732">Signal</keyword>
<evidence type="ECO:0000256" key="1">
    <source>
        <dbReference type="SAM" id="MobiDB-lite"/>
    </source>
</evidence>
<feature type="compositionally biased region" description="Low complexity" evidence="1">
    <location>
        <begin position="447"/>
        <end position="465"/>
    </location>
</feature>
<comment type="caution">
    <text evidence="4">The sequence shown here is derived from an EMBL/GenBank/DDBJ whole genome shotgun (WGS) entry which is preliminary data.</text>
</comment>
<evidence type="ECO:0000256" key="2">
    <source>
        <dbReference type="SAM" id="Phobius"/>
    </source>
</evidence>
<dbReference type="Gene3D" id="2.60.40.10">
    <property type="entry name" value="Immunoglobulins"/>
    <property type="match status" value="1"/>
</dbReference>
<dbReference type="GO" id="GO:0005975">
    <property type="term" value="P:carbohydrate metabolic process"/>
    <property type="evidence" value="ECO:0007669"/>
    <property type="project" value="UniProtKB-ARBA"/>
</dbReference>
<dbReference type="PANTHER" id="PTHR47197:SF3">
    <property type="entry name" value="DIHYDRO-HEME D1 DEHYDROGENASE"/>
    <property type="match status" value="1"/>
</dbReference>
<dbReference type="SUPFAM" id="SSF49313">
    <property type="entry name" value="Cadherin-like"/>
    <property type="match status" value="1"/>
</dbReference>
<feature type="signal peptide" evidence="3">
    <location>
        <begin position="1"/>
        <end position="25"/>
    </location>
</feature>
<dbReference type="EMBL" id="QYRT01000007">
    <property type="protein sequence ID" value="TIH38957.1"/>
    <property type="molecule type" value="Genomic_DNA"/>
</dbReference>
<dbReference type="InterPro" id="IPR011044">
    <property type="entry name" value="Quino_amine_DH_bsu"/>
</dbReference>
<feature type="transmembrane region" description="Helical" evidence="2">
    <location>
        <begin position="485"/>
        <end position="505"/>
    </location>
</feature>
<evidence type="ECO:0000313" key="5">
    <source>
        <dbReference type="Proteomes" id="UP000306192"/>
    </source>
</evidence>
<gene>
    <name evidence="4" type="ORF">D4765_05115</name>
</gene>
<dbReference type="Proteomes" id="UP000306192">
    <property type="component" value="Unassembled WGS sequence"/>
</dbReference>
<protein>
    <recommendedName>
        <fullName evidence="6">YncE family protein</fullName>
    </recommendedName>
</protein>
<organism evidence="4 5">
    <name type="scientific">Subtercola vilae</name>
    <dbReference type="NCBI Taxonomy" id="2056433"/>
    <lineage>
        <taxon>Bacteria</taxon>
        <taxon>Bacillati</taxon>
        <taxon>Actinomycetota</taxon>
        <taxon>Actinomycetes</taxon>
        <taxon>Micrococcales</taxon>
        <taxon>Microbacteriaceae</taxon>
        <taxon>Subtercola</taxon>
    </lineage>
</organism>
<accession>A0A4T2C4B9</accession>
<keyword evidence="2" id="KW-0472">Membrane</keyword>
<dbReference type="AlphaFoldDB" id="A0A4T2C4B9"/>
<dbReference type="GO" id="GO:0005509">
    <property type="term" value="F:calcium ion binding"/>
    <property type="evidence" value="ECO:0007669"/>
    <property type="project" value="InterPro"/>
</dbReference>
<dbReference type="RefSeq" id="WP_136641184.1">
    <property type="nucleotide sequence ID" value="NZ_QYRT01000007.1"/>
</dbReference>
<feature type="chain" id="PRO_5038918664" description="YncE family protein" evidence="3">
    <location>
        <begin position="26"/>
        <end position="528"/>
    </location>
</feature>
<feature type="region of interest" description="Disordered" evidence="1">
    <location>
        <begin position="507"/>
        <end position="528"/>
    </location>
</feature>
<dbReference type="InterPro" id="IPR015919">
    <property type="entry name" value="Cadherin-like_sf"/>
</dbReference>
<sequence>MSVRRTSLALRSAAAGVSTVGLVMAAVLLTAGAAEAYAGVTVGPMPMGVAFDSVSRVGFSVNSGDNTLSTFDGDDSSKTSQTISGLGTNLGAIAVDSSNHKVYVIRDNNSVSMLREDALTAGATPVSVDQKPADIAVDSVTHTVIVSTTLNRTISLFDGSLDTPTYRTVALPAIPRYVTVDPATHTVYVTAGTDSVISFDETAAVPTLTTVTGLPDARGIAVDPGTGRVFVTDSFDGSVNYFDSTATVPTVSTLLLGAAPTGVTVDPFTHNVFVVVGTRLRLAQFDGRDPQGSNLELLETDSNPRGLALDTVGHRLFVTGDVNDVRFIDPDPLAAPFPPRITSAAPPAARVGDAYSFTFTAEGTPAPVFTVGNLPSWLTFDGIATISGTPDSIDPVRISVTATNGQRPPAAVQYNIQVNPSTSIPTPPPTTPPATPNPGSGTGTSTGIGVPSSSPSLPASTGSNSLGTTSISSGHQLASTGLDLLSYWPLAAAAALIVGAGLVTVRSRSKSRPASRPKPPSTSGPTPE</sequence>
<dbReference type="InterPro" id="IPR015943">
    <property type="entry name" value="WD40/YVTN_repeat-like_dom_sf"/>
</dbReference>
<evidence type="ECO:0000313" key="4">
    <source>
        <dbReference type="EMBL" id="TIH38957.1"/>
    </source>
</evidence>
<keyword evidence="2" id="KW-0812">Transmembrane</keyword>
<keyword evidence="5" id="KW-1185">Reference proteome</keyword>
<feature type="region of interest" description="Disordered" evidence="1">
    <location>
        <begin position="419"/>
        <end position="469"/>
    </location>
</feature>
<proteinExistence type="predicted"/>
<name>A0A4T2C4B9_9MICO</name>
<evidence type="ECO:0008006" key="6">
    <source>
        <dbReference type="Google" id="ProtNLM"/>
    </source>
</evidence>
<dbReference type="GO" id="GO:0016020">
    <property type="term" value="C:membrane"/>
    <property type="evidence" value="ECO:0007669"/>
    <property type="project" value="InterPro"/>
</dbReference>
<feature type="compositionally biased region" description="Pro residues" evidence="1">
    <location>
        <begin position="516"/>
        <end position="528"/>
    </location>
</feature>
<dbReference type="Gene3D" id="2.130.10.10">
    <property type="entry name" value="YVTN repeat-like/Quinoprotein amine dehydrogenase"/>
    <property type="match status" value="1"/>
</dbReference>